<dbReference type="OrthoDB" id="4187154at2759"/>
<dbReference type="PROSITE" id="PS00027">
    <property type="entry name" value="HOMEOBOX_1"/>
    <property type="match status" value="1"/>
</dbReference>
<dbReference type="InterPro" id="IPR001356">
    <property type="entry name" value="HD"/>
</dbReference>
<comment type="subcellular location">
    <subcellularLocation>
        <location evidence="1">Endomembrane system</location>
        <topology evidence="1">Multi-pass membrane protein</topology>
    </subcellularLocation>
    <subcellularLocation>
        <location evidence="2">Endoplasmic reticulum membrane</location>
    </subcellularLocation>
    <subcellularLocation>
        <location evidence="9 10">Nucleus</location>
    </subcellularLocation>
</comment>
<evidence type="ECO:0000256" key="9">
    <source>
        <dbReference type="PROSITE-ProRule" id="PRU00108"/>
    </source>
</evidence>
<evidence type="ECO:0000256" key="1">
    <source>
        <dbReference type="ARBA" id="ARBA00004127"/>
    </source>
</evidence>
<dbReference type="GO" id="GO:0000981">
    <property type="term" value="F:DNA-binding transcription factor activity, RNA polymerase II-specific"/>
    <property type="evidence" value="ECO:0007669"/>
    <property type="project" value="InterPro"/>
</dbReference>
<evidence type="ECO:0000256" key="6">
    <source>
        <dbReference type="ARBA" id="ARBA00023155"/>
    </source>
</evidence>
<dbReference type="Gene3D" id="1.10.10.60">
    <property type="entry name" value="Homeodomain-like"/>
    <property type="match status" value="1"/>
</dbReference>
<dbReference type="InterPro" id="IPR017970">
    <property type="entry name" value="Homeobox_CS"/>
</dbReference>
<keyword evidence="6 9" id="KW-0371">Homeobox</keyword>
<keyword evidence="7 9" id="KW-0539">Nucleus</keyword>
<dbReference type="PANTHER" id="PTHR24324:SF9">
    <property type="entry name" value="HOMEOBOX DOMAIN-CONTAINING PROTEIN"/>
    <property type="match status" value="1"/>
</dbReference>
<reference evidence="13" key="3">
    <citation type="submission" date="2015-06" db="UniProtKB">
        <authorList>
            <consortium name="EnsemblMetazoa"/>
        </authorList>
    </citation>
    <scope>IDENTIFICATION</scope>
</reference>
<evidence type="ECO:0000256" key="7">
    <source>
        <dbReference type="ARBA" id="ARBA00023242"/>
    </source>
</evidence>
<reference evidence="12 14" key="2">
    <citation type="journal article" date="2013" name="Nature">
        <title>Insights into bilaterian evolution from three spiralian genomes.</title>
        <authorList>
            <person name="Simakov O."/>
            <person name="Marletaz F."/>
            <person name="Cho S.J."/>
            <person name="Edsinger-Gonzales E."/>
            <person name="Havlak P."/>
            <person name="Hellsten U."/>
            <person name="Kuo D.H."/>
            <person name="Larsson T."/>
            <person name="Lv J."/>
            <person name="Arendt D."/>
            <person name="Savage R."/>
            <person name="Osoegawa K."/>
            <person name="de Jong P."/>
            <person name="Grimwood J."/>
            <person name="Chapman J.A."/>
            <person name="Shapiro H."/>
            <person name="Aerts A."/>
            <person name="Otillar R.P."/>
            <person name="Terry A.Y."/>
            <person name="Boore J.L."/>
            <person name="Grigoriev I.V."/>
            <person name="Lindberg D.R."/>
            <person name="Seaver E.C."/>
            <person name="Weisblat D.A."/>
            <person name="Putnam N.H."/>
            <person name="Rokhsar D.S."/>
        </authorList>
    </citation>
    <scope>NUCLEOTIDE SEQUENCE</scope>
</reference>
<dbReference type="GO" id="GO:0005634">
    <property type="term" value="C:nucleus"/>
    <property type="evidence" value="ECO:0007669"/>
    <property type="project" value="UniProtKB-SubCell"/>
</dbReference>
<dbReference type="EnsemblMetazoa" id="HelroT138315">
    <property type="protein sequence ID" value="HelroP138315"/>
    <property type="gene ID" value="HelroG138315"/>
</dbReference>
<comment type="pathway">
    <text evidence="3">Lipid metabolism; sphingolipid metabolism.</text>
</comment>
<accession>T1EIT4</accession>
<evidence type="ECO:0000313" key="12">
    <source>
        <dbReference type="EMBL" id="ESN94555.1"/>
    </source>
</evidence>
<dbReference type="AlphaFoldDB" id="T1EIT4"/>
<dbReference type="HOGENOM" id="CLU_049543_14_1_1"/>
<dbReference type="InParanoid" id="T1EIT4"/>
<evidence type="ECO:0000256" key="3">
    <source>
        <dbReference type="ARBA" id="ARBA00004760"/>
    </source>
</evidence>
<dbReference type="GeneID" id="20196484"/>
<evidence type="ECO:0000313" key="14">
    <source>
        <dbReference type="Proteomes" id="UP000015101"/>
    </source>
</evidence>
<organism evidence="13 14">
    <name type="scientific">Helobdella robusta</name>
    <name type="common">Californian leech</name>
    <dbReference type="NCBI Taxonomy" id="6412"/>
    <lineage>
        <taxon>Eukaryota</taxon>
        <taxon>Metazoa</taxon>
        <taxon>Spiralia</taxon>
        <taxon>Lophotrochozoa</taxon>
        <taxon>Annelida</taxon>
        <taxon>Clitellata</taxon>
        <taxon>Hirudinea</taxon>
        <taxon>Rhynchobdellida</taxon>
        <taxon>Glossiphoniidae</taxon>
        <taxon>Helobdella</taxon>
    </lineage>
</organism>
<evidence type="ECO:0000256" key="8">
    <source>
        <dbReference type="ARBA" id="ARBA00049036"/>
    </source>
</evidence>
<comment type="pathway">
    <text evidence="4">Sphingolipid metabolism.</text>
</comment>
<dbReference type="InterPro" id="IPR051000">
    <property type="entry name" value="Homeobox_DNA-bind_prot"/>
</dbReference>
<keyword evidence="5 9" id="KW-0238">DNA-binding</keyword>
<dbReference type="EMBL" id="AMQM01001658">
    <property type="status" value="NOT_ANNOTATED_CDS"/>
    <property type="molecule type" value="Genomic_DNA"/>
</dbReference>
<keyword evidence="14" id="KW-1185">Reference proteome</keyword>
<dbReference type="eggNOG" id="KOG0774">
    <property type="taxonomic scope" value="Eukaryota"/>
</dbReference>
<dbReference type="GO" id="GO:0005789">
    <property type="term" value="C:endoplasmic reticulum membrane"/>
    <property type="evidence" value="ECO:0007669"/>
    <property type="project" value="UniProtKB-SubCell"/>
</dbReference>
<reference evidence="14" key="1">
    <citation type="submission" date="2012-12" db="EMBL/GenBank/DDBJ databases">
        <authorList>
            <person name="Hellsten U."/>
            <person name="Grimwood J."/>
            <person name="Chapman J.A."/>
            <person name="Shapiro H."/>
            <person name="Aerts A."/>
            <person name="Otillar R.P."/>
            <person name="Terry A.Y."/>
            <person name="Boore J.L."/>
            <person name="Simakov O."/>
            <person name="Marletaz F."/>
            <person name="Cho S.-J."/>
            <person name="Edsinger-Gonzales E."/>
            <person name="Havlak P."/>
            <person name="Kuo D.-H."/>
            <person name="Larsson T."/>
            <person name="Lv J."/>
            <person name="Arendt D."/>
            <person name="Savage R."/>
            <person name="Osoegawa K."/>
            <person name="de Jong P."/>
            <person name="Lindberg D.R."/>
            <person name="Seaver E.C."/>
            <person name="Weisblat D.A."/>
            <person name="Putnam N.H."/>
            <person name="Grigoriev I.V."/>
            <person name="Rokhsar D.S."/>
        </authorList>
    </citation>
    <scope>NUCLEOTIDE SEQUENCE</scope>
</reference>
<protein>
    <recommendedName>
        <fullName evidence="11">Homeobox domain-containing protein</fullName>
    </recommendedName>
</protein>
<evidence type="ECO:0000256" key="4">
    <source>
        <dbReference type="ARBA" id="ARBA00004991"/>
    </source>
</evidence>
<dbReference type="KEGG" id="hro:HELRODRAFT_138315"/>
<dbReference type="PANTHER" id="PTHR24324">
    <property type="entry name" value="HOMEOBOX PROTEIN HHEX"/>
    <property type="match status" value="1"/>
</dbReference>
<dbReference type="GO" id="GO:0050291">
    <property type="term" value="F:sphingosine N-acyltransferase activity"/>
    <property type="evidence" value="ECO:0007669"/>
    <property type="project" value="UniProtKB-ARBA"/>
</dbReference>
<dbReference type="GO" id="GO:0046513">
    <property type="term" value="P:ceramide biosynthetic process"/>
    <property type="evidence" value="ECO:0007669"/>
    <property type="project" value="UniProtKB-ARBA"/>
</dbReference>
<dbReference type="SMART" id="SM00389">
    <property type="entry name" value="HOX"/>
    <property type="match status" value="1"/>
</dbReference>
<dbReference type="FunFam" id="1.10.10.60:FF:000020">
    <property type="entry name" value="Ceramide synthase 5"/>
    <property type="match status" value="1"/>
</dbReference>
<evidence type="ECO:0000313" key="13">
    <source>
        <dbReference type="EnsemblMetazoa" id="HelroP138315"/>
    </source>
</evidence>
<comment type="catalytic activity">
    <reaction evidence="8">
        <text>sphinganine + octadecanoyl-CoA = N-(octadecanoyl)-sphinganine + CoA + H(+)</text>
        <dbReference type="Rhea" id="RHEA:36547"/>
        <dbReference type="ChEBI" id="CHEBI:15378"/>
        <dbReference type="ChEBI" id="CHEBI:57287"/>
        <dbReference type="ChEBI" id="CHEBI:57394"/>
        <dbReference type="ChEBI" id="CHEBI:57817"/>
        <dbReference type="ChEBI" id="CHEBI:67033"/>
    </reaction>
    <physiologicalReaction direction="left-to-right" evidence="8">
        <dbReference type="Rhea" id="RHEA:36548"/>
    </physiologicalReaction>
</comment>
<dbReference type="CDD" id="cd00086">
    <property type="entry name" value="homeodomain"/>
    <property type="match status" value="1"/>
</dbReference>
<evidence type="ECO:0000256" key="5">
    <source>
        <dbReference type="ARBA" id="ARBA00023125"/>
    </source>
</evidence>
<dbReference type="EMBL" id="KB097571">
    <property type="protein sequence ID" value="ESN94555.1"/>
    <property type="molecule type" value="Genomic_DNA"/>
</dbReference>
<dbReference type="InterPro" id="IPR009057">
    <property type="entry name" value="Homeodomain-like_sf"/>
</dbReference>
<feature type="domain" description="Homeobox" evidence="11">
    <location>
        <begin position="1"/>
        <end position="60"/>
    </location>
</feature>
<proteinExistence type="predicted"/>
<name>T1EIT4_HELRO</name>
<dbReference type="CTD" id="20196484"/>
<evidence type="ECO:0000259" key="11">
    <source>
        <dbReference type="PROSITE" id="PS50071"/>
    </source>
</evidence>
<dbReference type="SUPFAM" id="SSF46689">
    <property type="entry name" value="Homeodomain-like"/>
    <property type="match status" value="1"/>
</dbReference>
<dbReference type="Pfam" id="PF00046">
    <property type="entry name" value="Homeodomain"/>
    <property type="match status" value="1"/>
</dbReference>
<evidence type="ECO:0000256" key="2">
    <source>
        <dbReference type="ARBA" id="ARBA00004586"/>
    </source>
</evidence>
<dbReference type="RefSeq" id="XP_009027606.1">
    <property type="nucleotide sequence ID" value="XM_009029358.1"/>
</dbReference>
<dbReference type="Proteomes" id="UP000015101">
    <property type="component" value="Unassembled WGS sequence"/>
</dbReference>
<dbReference type="GO" id="GO:0003677">
    <property type="term" value="F:DNA binding"/>
    <property type="evidence" value="ECO:0007669"/>
    <property type="project" value="UniProtKB-UniRule"/>
</dbReference>
<sequence length="60" mass="7224">SKRKRQILSQKNTEILEEFYQSIIRFPYPNQTSRSALAEKCGLTFNQISKWFSNRRNKDK</sequence>
<gene>
    <name evidence="13" type="primary">20196484</name>
    <name evidence="12" type="ORF">HELRODRAFT_138315</name>
</gene>
<evidence type="ECO:0000256" key="10">
    <source>
        <dbReference type="RuleBase" id="RU000682"/>
    </source>
</evidence>
<dbReference type="PROSITE" id="PS50071">
    <property type="entry name" value="HOMEOBOX_2"/>
    <property type="match status" value="1"/>
</dbReference>